<organism evidence="2 3">
    <name type="scientific">Raphidocelis subcapitata</name>
    <dbReference type="NCBI Taxonomy" id="307507"/>
    <lineage>
        <taxon>Eukaryota</taxon>
        <taxon>Viridiplantae</taxon>
        <taxon>Chlorophyta</taxon>
        <taxon>core chlorophytes</taxon>
        <taxon>Chlorophyceae</taxon>
        <taxon>CS clade</taxon>
        <taxon>Sphaeropleales</taxon>
        <taxon>Selenastraceae</taxon>
        <taxon>Raphidocelis</taxon>
    </lineage>
</organism>
<proteinExistence type="predicted"/>
<sequence length="273" mass="27922">MARSSSMAAMASLLVVLALLAGCATASALPLPVGAAAPGRDLLASSSSVVPLQLPPISAFLPPTDALDFPTVDQFLAKVGLPSWEELGLPPISELMKPVGGPQGVQLPSLAEVATQANSTLAQVLADVTQDMVPASVQKFAKLSPIKLRTVIAAAVAVGRFTNAPALRLPFIPERLPTLTQLLRAAHVPGANATTTVLAQLNATNLAAVWDKPITVPALQLPAGLPSYEEALKAVTMAAKFLNALNALPEPGTLPSLVQVLKVVNAVHGASSG</sequence>
<name>A0A2V0PCD3_9CHLO</name>
<comment type="caution">
    <text evidence="2">The sequence shown here is derived from an EMBL/GenBank/DDBJ whole genome shotgun (WGS) entry which is preliminary data.</text>
</comment>
<protein>
    <submittedName>
        <fullName evidence="2">Uncharacterized protein</fullName>
    </submittedName>
</protein>
<dbReference type="PROSITE" id="PS51257">
    <property type="entry name" value="PROKAR_LIPOPROTEIN"/>
    <property type="match status" value="1"/>
</dbReference>
<accession>A0A2V0PCD3</accession>
<evidence type="ECO:0000313" key="2">
    <source>
        <dbReference type="EMBL" id="GBF95563.1"/>
    </source>
</evidence>
<gene>
    <name evidence="2" type="ORF">Rsub_08544</name>
</gene>
<reference evidence="2 3" key="1">
    <citation type="journal article" date="2018" name="Sci. Rep.">
        <title>Raphidocelis subcapitata (=Pseudokirchneriella subcapitata) provides an insight into genome evolution and environmental adaptations in the Sphaeropleales.</title>
        <authorList>
            <person name="Suzuki S."/>
            <person name="Yamaguchi H."/>
            <person name="Nakajima N."/>
            <person name="Kawachi M."/>
        </authorList>
    </citation>
    <scope>NUCLEOTIDE SEQUENCE [LARGE SCALE GENOMIC DNA]</scope>
    <source>
        <strain evidence="2 3">NIES-35</strain>
    </source>
</reference>
<keyword evidence="3" id="KW-1185">Reference proteome</keyword>
<feature type="chain" id="PRO_5016157813" evidence="1">
    <location>
        <begin position="29"/>
        <end position="273"/>
    </location>
</feature>
<keyword evidence="1" id="KW-0732">Signal</keyword>
<evidence type="ECO:0000256" key="1">
    <source>
        <dbReference type="SAM" id="SignalP"/>
    </source>
</evidence>
<evidence type="ECO:0000313" key="3">
    <source>
        <dbReference type="Proteomes" id="UP000247498"/>
    </source>
</evidence>
<dbReference type="Proteomes" id="UP000247498">
    <property type="component" value="Unassembled WGS sequence"/>
</dbReference>
<feature type="signal peptide" evidence="1">
    <location>
        <begin position="1"/>
        <end position="28"/>
    </location>
</feature>
<dbReference type="OrthoDB" id="534396at2759"/>
<dbReference type="AlphaFoldDB" id="A0A2V0PCD3"/>
<dbReference type="InParanoid" id="A0A2V0PCD3"/>
<dbReference type="EMBL" id="BDRX01000066">
    <property type="protein sequence ID" value="GBF95563.1"/>
    <property type="molecule type" value="Genomic_DNA"/>
</dbReference>